<proteinExistence type="predicted"/>
<dbReference type="SUPFAM" id="SSF53448">
    <property type="entry name" value="Nucleotide-diphospho-sugar transferases"/>
    <property type="match status" value="1"/>
</dbReference>
<protein>
    <submittedName>
        <fullName evidence="1">Hemolysin activation protein</fullName>
    </submittedName>
</protein>
<dbReference type="Gene3D" id="3.90.550.10">
    <property type="entry name" value="Spore Coat Polysaccharide Biosynthesis Protein SpsA, Chain A"/>
    <property type="match status" value="1"/>
</dbReference>
<evidence type="ECO:0000313" key="1">
    <source>
        <dbReference type="EMBL" id="MBU3852387.1"/>
    </source>
</evidence>
<name>A0A9E2L3R4_9BACT</name>
<evidence type="ECO:0000313" key="2">
    <source>
        <dbReference type="Proteomes" id="UP000823865"/>
    </source>
</evidence>
<accession>A0A9E2L3R4</accession>
<dbReference type="AlphaFoldDB" id="A0A9E2L3R4"/>
<dbReference type="EMBL" id="JAHLFU010000017">
    <property type="protein sequence ID" value="MBU3852387.1"/>
    <property type="molecule type" value="Genomic_DNA"/>
</dbReference>
<organism evidence="1 2">
    <name type="scientific">Candidatus Paraprevotella stercoravium</name>
    <dbReference type="NCBI Taxonomy" id="2838725"/>
    <lineage>
        <taxon>Bacteria</taxon>
        <taxon>Pseudomonadati</taxon>
        <taxon>Bacteroidota</taxon>
        <taxon>Bacteroidia</taxon>
        <taxon>Bacteroidales</taxon>
        <taxon>Prevotellaceae</taxon>
        <taxon>Paraprevotella</taxon>
    </lineage>
</organism>
<gene>
    <name evidence="1" type="ORF">H9789_00895</name>
</gene>
<dbReference type="InterPro" id="IPR029044">
    <property type="entry name" value="Nucleotide-diphossugar_trans"/>
</dbReference>
<reference evidence="1" key="2">
    <citation type="submission" date="2021-04" db="EMBL/GenBank/DDBJ databases">
        <authorList>
            <person name="Gilroy R."/>
        </authorList>
    </citation>
    <scope>NUCLEOTIDE SEQUENCE</scope>
    <source>
        <strain evidence="1">G3-2149</strain>
    </source>
</reference>
<dbReference type="Proteomes" id="UP000823865">
    <property type="component" value="Unassembled WGS sequence"/>
</dbReference>
<reference evidence="1" key="1">
    <citation type="journal article" date="2021" name="PeerJ">
        <title>Extensive microbial diversity within the chicken gut microbiome revealed by metagenomics and culture.</title>
        <authorList>
            <person name="Gilroy R."/>
            <person name="Ravi A."/>
            <person name="Getino M."/>
            <person name="Pursley I."/>
            <person name="Horton D.L."/>
            <person name="Alikhan N.F."/>
            <person name="Baker D."/>
            <person name="Gharbi K."/>
            <person name="Hall N."/>
            <person name="Watson M."/>
            <person name="Adriaenssens E.M."/>
            <person name="Foster-Nyarko E."/>
            <person name="Jarju S."/>
            <person name="Secka A."/>
            <person name="Antonio M."/>
            <person name="Oren A."/>
            <person name="Chaudhuri R.R."/>
            <person name="La Ragione R."/>
            <person name="Hildebrand F."/>
            <person name="Pallen M.J."/>
        </authorList>
    </citation>
    <scope>NUCLEOTIDE SEQUENCE</scope>
    <source>
        <strain evidence="1">G3-2149</strain>
    </source>
</reference>
<sequence>MKPALIDTSVLILFFNRPQQLSLVFEQVKKARPARLFLYQDGPRNEKDMEGIMACREVVADVDWECEIHRLYQEQNYGCDPSEFISQKWAFSITDKCIVLEDDDVPSVSFFSFCKEMLDRYEHDSRIGIISGFNLEECTPDCPDDYFFCRTFSIWGWASWRRVVDLWDEHYTFLDDAFAVQQIENLIHTYCFRDDFLPMCHSHRSQQKAYYETIFQAALFLNSQLSIVPTRNMINNLGATAGSVHFGASLETLPRGYRRIFTMKRFELEHPIRHPKYIIDHTAYKERVYRIMAWRHPWIKVARSFEELYLNLRHGDGKAIRKALTNRINKWFNRQQYN</sequence>
<comment type="caution">
    <text evidence="1">The sequence shown here is derived from an EMBL/GenBank/DDBJ whole genome shotgun (WGS) entry which is preliminary data.</text>
</comment>